<dbReference type="RefSeq" id="WP_161434967.1">
    <property type="nucleotide sequence ID" value="NZ_WXYO01000003.1"/>
</dbReference>
<accession>A0A6L9EBB9</accession>
<dbReference type="InterPro" id="IPR002068">
    <property type="entry name" value="A-crystallin/Hsp20_dom"/>
</dbReference>
<protein>
    <submittedName>
        <fullName evidence="4">Hsp20 family protein</fullName>
    </submittedName>
</protein>
<dbReference type="AlphaFoldDB" id="A0A6L9EBB9"/>
<evidence type="ECO:0000313" key="4">
    <source>
        <dbReference type="EMBL" id="NAS11933.1"/>
    </source>
</evidence>
<sequence length="146" mass="17048">MSLIKFKKNRFPWDDSLFDFFNGDEFFNDEFFNMGKSVPAMNVKEHDSDFEIELAAPGFDRSDFEIVLEDNVLRVSAKKSKESGEEEEGYTRKEFNYSAFQRNMQLPGTVDEDKEVKATYKNGILKLKLMKSEMAEEKTKRVIEVV</sequence>
<gene>
    <name evidence="4" type="ORF">GTQ38_07975</name>
</gene>
<reference evidence="4 5" key="1">
    <citation type="submission" date="2020-01" db="EMBL/GenBank/DDBJ databases">
        <title>Bacteria diversity of Porities sp.</title>
        <authorList>
            <person name="Wang G."/>
        </authorList>
    </citation>
    <scope>NUCLEOTIDE SEQUENCE [LARGE SCALE GENOMIC DNA]</scope>
    <source>
        <strain evidence="4 5">R33</strain>
    </source>
</reference>
<dbReference type="Gene3D" id="2.60.40.790">
    <property type="match status" value="1"/>
</dbReference>
<dbReference type="Pfam" id="PF00011">
    <property type="entry name" value="HSP20"/>
    <property type="match status" value="1"/>
</dbReference>
<dbReference type="InterPro" id="IPR031107">
    <property type="entry name" value="Small_HSP"/>
</dbReference>
<comment type="caution">
    <text evidence="4">The sequence shown here is derived from an EMBL/GenBank/DDBJ whole genome shotgun (WGS) entry which is preliminary data.</text>
</comment>
<evidence type="ECO:0000256" key="2">
    <source>
        <dbReference type="RuleBase" id="RU003616"/>
    </source>
</evidence>
<dbReference type="SUPFAM" id="SSF49764">
    <property type="entry name" value="HSP20-like chaperones"/>
    <property type="match status" value="1"/>
</dbReference>
<dbReference type="PROSITE" id="PS01031">
    <property type="entry name" value="SHSP"/>
    <property type="match status" value="1"/>
</dbReference>
<proteinExistence type="inferred from homology"/>
<dbReference type="CDD" id="cd06464">
    <property type="entry name" value="ACD_sHsps-like"/>
    <property type="match status" value="1"/>
</dbReference>
<dbReference type="EMBL" id="WXYO01000003">
    <property type="protein sequence ID" value="NAS11933.1"/>
    <property type="molecule type" value="Genomic_DNA"/>
</dbReference>
<dbReference type="Proteomes" id="UP000475249">
    <property type="component" value="Unassembled WGS sequence"/>
</dbReference>
<keyword evidence="5" id="KW-1185">Reference proteome</keyword>
<evidence type="ECO:0000313" key="5">
    <source>
        <dbReference type="Proteomes" id="UP000475249"/>
    </source>
</evidence>
<evidence type="ECO:0000256" key="1">
    <source>
        <dbReference type="PROSITE-ProRule" id="PRU00285"/>
    </source>
</evidence>
<organism evidence="4 5">
    <name type="scientific">Poritiphilus flavus</name>
    <dbReference type="NCBI Taxonomy" id="2697053"/>
    <lineage>
        <taxon>Bacteria</taxon>
        <taxon>Pseudomonadati</taxon>
        <taxon>Bacteroidota</taxon>
        <taxon>Flavobacteriia</taxon>
        <taxon>Flavobacteriales</taxon>
        <taxon>Flavobacteriaceae</taxon>
        <taxon>Poritiphilus</taxon>
    </lineage>
</organism>
<dbReference type="InterPro" id="IPR008978">
    <property type="entry name" value="HSP20-like_chaperone"/>
</dbReference>
<evidence type="ECO:0000259" key="3">
    <source>
        <dbReference type="PROSITE" id="PS01031"/>
    </source>
</evidence>
<feature type="domain" description="SHSP" evidence="3">
    <location>
        <begin position="32"/>
        <end position="146"/>
    </location>
</feature>
<comment type="similarity">
    <text evidence="1 2">Belongs to the small heat shock protein (HSP20) family.</text>
</comment>
<dbReference type="PANTHER" id="PTHR11527">
    <property type="entry name" value="HEAT-SHOCK PROTEIN 20 FAMILY MEMBER"/>
    <property type="match status" value="1"/>
</dbReference>
<name>A0A6L9EBB9_9FLAO</name>